<feature type="region of interest" description="Disordered" evidence="2">
    <location>
        <begin position="274"/>
        <end position="302"/>
    </location>
</feature>
<feature type="compositionally biased region" description="Polar residues" evidence="2">
    <location>
        <begin position="821"/>
        <end position="839"/>
    </location>
</feature>
<feature type="region of interest" description="Disordered" evidence="2">
    <location>
        <begin position="481"/>
        <end position="510"/>
    </location>
</feature>
<protein>
    <recommendedName>
        <fullName evidence="3">BAT2 N-terminal domain-containing protein</fullName>
    </recommendedName>
</protein>
<sequence length="1913" mass="206056">MSSKVKSEKTKVKFAQSNINHVYKGNTTETHHKPTVRQYGMQVVGKLQGTRRLPPPAWVPSIKAETGGLDSRISLVPPGGGGWGAPSTSTSNSEQPAALPSTESDSRPTVPTLSTVNGALYSETVGLSLDSAYAKISHGVSDPGVTNTTTTNADTSVGVNGSLKTTEGLQDGSLKSKVPNHLSKLQNDKPSSGGGGGLAANKPFFQRPTPVVATTSSTPTTTTKPENAIKPGVGSGAREIVGEPSGWVAIGQDQLDFDERIVFSDGEDCEDAAKANHKSTTATSLQHIPSSEQPSQFPVSPPVASANIKSSNMHPTGHGAVKPFVNPLTSLSGSSVPSHALSAPQKMFMENSSLMTSNTAWSVADMSYGVNSSGSCFTRPPPTTQNPLYSNVPSMMNAPYSGIPSEISRSLPNAQFINSASSTGVMESMNLRDTSNPKYPLEEDDYGISYRSQGGPSKSLKPWNSKSRSVDDTALDTYATNSRTNSRFTSGDDHHKVESRKQRNTPLKDNCWMHTDEVNVDLDVTNSPFVSTTSDENDESDECGVLSDVQEGEATEDDKEENAGANAGKKKVDVRSSKHSSHPSSSQNADIGKDKSRSYNTYSSRRGRRGRVGTTSSHFTSSRSYTTDEFSSYASKRYSKGSEHDYYWRQQYASGSKGLRTSQSTGESVDQRKHRSNDDMVYKSSERANHRSAAISGYFTGGGRMTRSYVQYDSSTTSTREHNPTNIMDSAYYSSSSGSGRQMRSQKALYYGHRGQFSSTAAVEYYFSDGEQEEELENRSHATRRTSNNSDVRARNHAVSGRFHKSYRRHPANVSAAAKSSDASNPSSIDHEQTTNTGENVDDSDVPTVRVPASDSSGYMNHYTHPRSNNRHGTQKVLALSKRITTNRASQHQQQQSKRLDGSAAVLSSRRYREMRDRYNDDEKDDDGGGAAAGGGGAGRSAASGSGGNSTSVMYKGGGGSGTGNNSDTRGGNQSGSGGGHRDSTTVDFVDGENLPDTNSFMVNTGTGEGQQLGDENNVASRSTQRRRQITGTVAGPANQTEGTGNGGVSTSPSSSKKTEKSSRFSRTAGSSNHQHTYTTAHRSYPRISRTTSSTTTYNNHANHHRRNNDNYDYYYYGYNYDYYYNYHRYSTIPPLMSVKPNVSLSENTYDLDTWTTINGKRSSDDRKTDTVGGTTTKDVGLEKKPAQSSIEENEQFGKQFHQPAGVDYDNDDVEDTSFVSGDGFTKVVSKSSKYFARRKLQQQQRKEEEEGLVKVTSSNSEGRPKKSGTSLYNTKTHSNPVTRTVSLASSRAQNQTDTVMTTTSDSKNLPNGLSPMKKKYLPSKITFMGPPMSCLEVSENVGNSITTAAYNQPITTCNSACTISTISTSSVLQKISISTTATTTTTRTWSKVVGTKFAKTPQPTSALSGNPIDESTHKASSSSSNSVWQTDQVKQIVGVMNSNNNTEPQNTHGDNMLPKTNNSSTTSDTTTKTIATTINNMQSLWSTSDDSLVNKSNNRTSKNDLNTSIPTATTTTTVISSVVSPSLSTTAAASYSSSSQISNNICKVKPQQQLLQTTAPISSSLVSNSMMSVNPLSPNNIVLMENVTNIAAATGTDMVMMMASEPLERSDYDCCSDVGGGGGQHSTNTTLLRSHATSEGVLPSSSSLSNVSFQPWVSPSQSAFSSVNNPSLSSTTTIPLMNRHDATMFSTTPSLWPPMLDQQNIVDMMNISCLTGGSTSSSFVGGGHPSHLVSSVLSSHNTNSGITMSSLDGLNKQPSSISNSPRQQHQQAHQIHSYQNSVLPLTSDRLNIYSNGHYVNNNNTNNNNSPEMQKLSQQMTYVSGVGAAATPLYVHPQSTTIQPPVMPMTPQSAHSRSFHQSLQPQISQSRKCRQMPPQPAPHMDPNTFAAANGYTGYPTDLKMDFISGLTYR</sequence>
<feature type="domain" description="BAT2 N-terminal" evidence="3">
    <location>
        <begin position="6"/>
        <end position="175"/>
    </location>
</feature>
<feature type="region of interest" description="Disordered" evidence="2">
    <location>
        <begin position="139"/>
        <end position="235"/>
    </location>
</feature>
<name>A0AA85JLW6_TRIRE</name>
<feature type="region of interest" description="Disordered" evidence="2">
    <location>
        <begin position="1400"/>
        <end position="1429"/>
    </location>
</feature>
<dbReference type="PANTHER" id="PTHR14038">
    <property type="entry name" value="BAT2 HLA-B-ASSOCIATED TRANSCRIPT 2"/>
    <property type="match status" value="1"/>
</dbReference>
<feature type="compositionally biased region" description="Polar residues" evidence="2">
    <location>
        <begin position="450"/>
        <end position="467"/>
    </location>
</feature>
<feature type="compositionally biased region" description="Polar residues" evidence="2">
    <location>
        <begin position="153"/>
        <end position="168"/>
    </location>
</feature>
<feature type="compositionally biased region" description="Polar residues" evidence="2">
    <location>
        <begin position="996"/>
        <end position="1006"/>
    </location>
</feature>
<organism evidence="4 5">
    <name type="scientific">Trichobilharzia regenti</name>
    <name type="common">Nasal bird schistosome</name>
    <dbReference type="NCBI Taxonomy" id="157069"/>
    <lineage>
        <taxon>Eukaryota</taxon>
        <taxon>Metazoa</taxon>
        <taxon>Spiralia</taxon>
        <taxon>Lophotrochozoa</taxon>
        <taxon>Platyhelminthes</taxon>
        <taxon>Trematoda</taxon>
        <taxon>Digenea</taxon>
        <taxon>Strigeidida</taxon>
        <taxon>Schistosomatoidea</taxon>
        <taxon>Schistosomatidae</taxon>
        <taxon>Trichobilharzia</taxon>
    </lineage>
</organism>
<dbReference type="WBParaSite" id="TREG1_27480.1">
    <property type="protein sequence ID" value="TREG1_27480.1"/>
    <property type="gene ID" value="TREG1_27480"/>
</dbReference>
<feature type="compositionally biased region" description="Low complexity" evidence="2">
    <location>
        <begin position="1091"/>
        <end position="1101"/>
    </location>
</feature>
<feature type="region of interest" description="Disordered" evidence="2">
    <location>
        <begin position="427"/>
        <end position="469"/>
    </location>
</feature>
<feature type="compositionally biased region" description="Gly residues" evidence="2">
    <location>
        <begin position="929"/>
        <end position="939"/>
    </location>
</feature>
<reference evidence="5" key="2">
    <citation type="submission" date="2023-11" db="UniProtKB">
        <authorList>
            <consortium name="WormBaseParasite"/>
        </authorList>
    </citation>
    <scope>IDENTIFICATION</scope>
</reference>
<proteinExistence type="predicted"/>
<feature type="compositionally biased region" description="Polar residues" evidence="2">
    <location>
        <begin position="1442"/>
        <end position="1454"/>
    </location>
</feature>
<dbReference type="GO" id="GO:0030154">
    <property type="term" value="P:cell differentiation"/>
    <property type="evidence" value="ECO:0007669"/>
    <property type="project" value="TreeGrafter"/>
</dbReference>
<feature type="compositionally biased region" description="Basic residues" evidence="2">
    <location>
        <begin position="864"/>
        <end position="874"/>
    </location>
</feature>
<evidence type="ECO:0000256" key="2">
    <source>
        <dbReference type="SAM" id="MobiDB-lite"/>
    </source>
</evidence>
<feature type="compositionally biased region" description="Polar residues" evidence="2">
    <location>
        <begin position="427"/>
        <end position="437"/>
    </location>
</feature>
<feature type="compositionally biased region" description="Polar residues" evidence="2">
    <location>
        <begin position="278"/>
        <end position="298"/>
    </location>
</feature>
<feature type="compositionally biased region" description="Polar residues" evidence="2">
    <location>
        <begin position="1014"/>
        <end position="1023"/>
    </location>
</feature>
<feature type="region of interest" description="Disordered" evidence="2">
    <location>
        <begin position="774"/>
        <end position="1110"/>
    </location>
</feature>
<feature type="compositionally biased region" description="Polar residues" evidence="2">
    <location>
        <begin position="86"/>
        <end position="111"/>
    </location>
</feature>
<feature type="compositionally biased region" description="Polar residues" evidence="2">
    <location>
        <begin position="883"/>
        <end position="897"/>
    </location>
</feature>
<evidence type="ECO:0000313" key="5">
    <source>
        <dbReference type="WBParaSite" id="TREG1_27480.1"/>
    </source>
</evidence>
<feature type="region of interest" description="Disordered" evidence="2">
    <location>
        <begin position="1748"/>
        <end position="1777"/>
    </location>
</feature>
<dbReference type="InterPro" id="IPR009738">
    <property type="entry name" value="BAT2_N"/>
</dbReference>
<dbReference type="InterPro" id="IPR033184">
    <property type="entry name" value="PRRC2"/>
</dbReference>
<evidence type="ECO:0000313" key="4">
    <source>
        <dbReference type="Proteomes" id="UP000050795"/>
    </source>
</evidence>
<feature type="compositionally biased region" description="Basic and acidic residues" evidence="2">
    <location>
        <begin position="676"/>
        <end position="687"/>
    </location>
</feature>
<feature type="region of interest" description="Disordered" evidence="2">
    <location>
        <begin position="75"/>
        <end position="111"/>
    </location>
</feature>
<reference evidence="4" key="1">
    <citation type="submission" date="2022-06" db="EMBL/GenBank/DDBJ databases">
        <authorList>
            <person name="Berger JAMES D."/>
            <person name="Berger JAMES D."/>
        </authorList>
    </citation>
    <scope>NUCLEOTIDE SEQUENCE [LARGE SCALE GENOMIC DNA]</scope>
</reference>
<feature type="compositionally biased region" description="Polar residues" evidence="2">
    <location>
        <begin position="1489"/>
        <end position="1507"/>
    </location>
</feature>
<feature type="compositionally biased region" description="Polar residues" evidence="2">
    <location>
        <begin position="1069"/>
        <end position="1082"/>
    </location>
</feature>
<feature type="compositionally biased region" description="Basic and acidic residues" evidence="2">
    <location>
        <begin position="911"/>
        <end position="921"/>
    </location>
</feature>
<feature type="compositionally biased region" description="Low complexity" evidence="2">
    <location>
        <begin position="208"/>
        <end position="223"/>
    </location>
</feature>
<feature type="compositionally biased region" description="Polar residues" evidence="2">
    <location>
        <begin position="1256"/>
        <end position="1312"/>
    </location>
</feature>
<feature type="compositionally biased region" description="Low complexity" evidence="2">
    <location>
        <begin position="1460"/>
        <end position="1470"/>
    </location>
</feature>
<feature type="compositionally biased region" description="Basic residues" evidence="2">
    <location>
        <begin position="802"/>
        <end position="811"/>
    </location>
</feature>
<feature type="region of interest" description="Disordered" evidence="2">
    <location>
        <begin position="655"/>
        <end position="687"/>
    </location>
</feature>
<evidence type="ECO:0000259" key="3">
    <source>
        <dbReference type="Pfam" id="PF07001"/>
    </source>
</evidence>
<feature type="compositionally biased region" description="Polar residues" evidence="2">
    <location>
        <begin position="618"/>
        <end position="632"/>
    </location>
</feature>
<feature type="region of interest" description="Disordered" evidence="2">
    <location>
        <begin position="1162"/>
        <end position="1193"/>
    </location>
</feature>
<feature type="compositionally biased region" description="Acidic residues" evidence="2">
    <location>
        <begin position="550"/>
        <end position="560"/>
    </location>
</feature>
<keyword evidence="1" id="KW-0597">Phosphoprotein</keyword>
<feature type="region of interest" description="Disordered" evidence="2">
    <location>
        <begin position="1240"/>
        <end position="1316"/>
    </location>
</feature>
<feature type="compositionally biased region" description="Polar residues" evidence="2">
    <location>
        <begin position="655"/>
        <end position="668"/>
    </location>
</feature>
<keyword evidence="4" id="KW-1185">Reference proteome</keyword>
<dbReference type="Proteomes" id="UP000050795">
    <property type="component" value="Unassembled WGS sequence"/>
</dbReference>
<feature type="region of interest" description="Disordered" evidence="2">
    <location>
        <begin position="1442"/>
        <end position="1470"/>
    </location>
</feature>
<accession>A0AA85JLW6</accession>
<dbReference type="PANTHER" id="PTHR14038:SF0">
    <property type="entry name" value="LP18708P"/>
    <property type="match status" value="1"/>
</dbReference>
<feature type="region of interest" description="Disordered" evidence="2">
    <location>
        <begin position="1489"/>
        <end position="1510"/>
    </location>
</feature>
<feature type="compositionally biased region" description="Basic and acidic residues" evidence="2">
    <location>
        <begin position="490"/>
        <end position="501"/>
    </location>
</feature>
<evidence type="ECO:0000256" key="1">
    <source>
        <dbReference type="ARBA" id="ARBA00022553"/>
    </source>
</evidence>
<feature type="region of interest" description="Disordered" evidence="2">
    <location>
        <begin position="550"/>
        <end position="632"/>
    </location>
</feature>
<dbReference type="Pfam" id="PF07001">
    <property type="entry name" value="BAT2_N"/>
    <property type="match status" value="1"/>
</dbReference>